<evidence type="ECO:0000313" key="3">
    <source>
        <dbReference type="EMBL" id="MEQ7846181.1"/>
    </source>
</evidence>
<gene>
    <name evidence="3" type="ORF">V6R90_02745</name>
</gene>
<dbReference type="InterPro" id="IPR012349">
    <property type="entry name" value="Split_barrel_FMN-bd"/>
</dbReference>
<dbReference type="Pfam" id="PF01243">
    <property type="entry name" value="PNPOx_N"/>
    <property type="match status" value="1"/>
</dbReference>
<dbReference type="Gene3D" id="2.30.110.10">
    <property type="entry name" value="Electron Transport, Fmn-binding Protein, Chain A"/>
    <property type="match status" value="1"/>
</dbReference>
<reference evidence="3 4" key="1">
    <citation type="submission" date="2024-02" db="EMBL/GenBank/DDBJ databases">
        <title>Full genome sequence of Nocardioides kribbensis.</title>
        <authorList>
            <person name="Poletto B.L."/>
            <person name="Silva G."/>
            <person name="Galante D."/>
            <person name="Campos K.R."/>
            <person name="Santos M.B.N."/>
            <person name="Sacchi C.T."/>
        </authorList>
    </citation>
    <scope>NUCLEOTIDE SEQUENCE [LARGE SCALE GENOMIC DNA]</scope>
    <source>
        <strain evidence="3 4">O4R</strain>
    </source>
</reference>
<dbReference type="InterPro" id="IPR052019">
    <property type="entry name" value="F420H2_bilvrd_red/Heme_oxyg"/>
</dbReference>
<feature type="domain" description="Pyridoxamine 5'-phosphate oxidase N-terminal" evidence="2">
    <location>
        <begin position="3"/>
        <end position="120"/>
    </location>
</feature>
<keyword evidence="1" id="KW-0560">Oxidoreductase</keyword>
<name>A0ABV1NUL2_9ACTN</name>
<evidence type="ECO:0000259" key="2">
    <source>
        <dbReference type="Pfam" id="PF01243"/>
    </source>
</evidence>
<sequence length="125" mass="13533">MSAPPCLWLTTLRPDGSPHTTPVWFVRDADVVWVATSRAAVKTRNLEHDPRVSLARDGSAADPTVGEGRAVVHDLSGPRGREAHAAVLAAFAERYAGWDAADPSRYGARVLVEVVVERWLLRPGA</sequence>
<dbReference type="PANTHER" id="PTHR35176:SF6">
    <property type="entry name" value="HEME OXYGENASE HI_0854-RELATED"/>
    <property type="match status" value="1"/>
</dbReference>
<dbReference type="RefSeq" id="WP_349803719.1">
    <property type="nucleotide sequence ID" value="NZ_JBEGDP010000002.1"/>
</dbReference>
<evidence type="ECO:0000313" key="4">
    <source>
        <dbReference type="Proteomes" id="UP001482520"/>
    </source>
</evidence>
<proteinExistence type="predicted"/>
<dbReference type="InterPro" id="IPR011576">
    <property type="entry name" value="Pyridox_Oxase_N"/>
</dbReference>
<dbReference type="SUPFAM" id="SSF50475">
    <property type="entry name" value="FMN-binding split barrel"/>
    <property type="match status" value="1"/>
</dbReference>
<protein>
    <submittedName>
        <fullName evidence="3">Pyridoxamine 5'-phosphate oxidase family protein</fullName>
    </submittedName>
</protein>
<dbReference type="EMBL" id="JBEGDP010000002">
    <property type="protein sequence ID" value="MEQ7846181.1"/>
    <property type="molecule type" value="Genomic_DNA"/>
</dbReference>
<organism evidence="3 4">
    <name type="scientific">Nocardioides kribbensis</name>
    <dbReference type="NCBI Taxonomy" id="305517"/>
    <lineage>
        <taxon>Bacteria</taxon>
        <taxon>Bacillati</taxon>
        <taxon>Actinomycetota</taxon>
        <taxon>Actinomycetes</taxon>
        <taxon>Propionibacteriales</taxon>
        <taxon>Nocardioidaceae</taxon>
        <taxon>Nocardioides</taxon>
    </lineage>
</organism>
<dbReference type="Proteomes" id="UP001482520">
    <property type="component" value="Unassembled WGS sequence"/>
</dbReference>
<accession>A0ABV1NUL2</accession>
<comment type="caution">
    <text evidence="3">The sequence shown here is derived from an EMBL/GenBank/DDBJ whole genome shotgun (WGS) entry which is preliminary data.</text>
</comment>
<keyword evidence="4" id="KW-1185">Reference proteome</keyword>
<evidence type="ECO:0000256" key="1">
    <source>
        <dbReference type="ARBA" id="ARBA00023002"/>
    </source>
</evidence>
<dbReference type="PANTHER" id="PTHR35176">
    <property type="entry name" value="HEME OXYGENASE HI_0854-RELATED"/>
    <property type="match status" value="1"/>
</dbReference>